<name>A0A557XYX4_9MYCO</name>
<dbReference type="GO" id="GO:0016209">
    <property type="term" value="F:antioxidant activity"/>
    <property type="evidence" value="ECO:0007669"/>
    <property type="project" value="InterPro"/>
</dbReference>
<dbReference type="EMBL" id="VMQU01000013">
    <property type="protein sequence ID" value="TVS91407.1"/>
    <property type="molecule type" value="Genomic_DNA"/>
</dbReference>
<keyword evidence="11" id="KW-1185">Reference proteome</keyword>
<dbReference type="InterPro" id="IPR050553">
    <property type="entry name" value="Thioredoxin_ResA/DsbE_sf"/>
</dbReference>
<dbReference type="InterPro" id="IPR000866">
    <property type="entry name" value="AhpC/TSA"/>
</dbReference>
<dbReference type="GO" id="GO:0005576">
    <property type="term" value="C:extracellular region"/>
    <property type="evidence" value="ECO:0007669"/>
    <property type="project" value="UniProtKB-SubCell"/>
</dbReference>
<dbReference type="SUPFAM" id="SSF52833">
    <property type="entry name" value="Thioredoxin-like"/>
    <property type="match status" value="1"/>
</dbReference>
<sequence length="182" mass="18838">MPRLPAALLVAVAVATVIAACGSPEKQSGATNAPAASSHAAAGQPTAVPAQLRFSAKTLGGQTFSGESLAGKPAVLWFWAPWCPKCRQEAPALAKVAAANPRVTFVGVAARDQVSSMQTFVDKYHLAGLTQLADTDGAVWAKFGITRQPAWAFVGADGTVDVVKSQLSEPQLSERVNGLANR</sequence>
<evidence type="ECO:0000256" key="8">
    <source>
        <dbReference type="SAM" id="SignalP"/>
    </source>
</evidence>
<accession>A0A557XYX4</accession>
<keyword evidence="5" id="KW-0676">Redox-active center</keyword>
<keyword evidence="4 8" id="KW-0732">Signal</keyword>
<protein>
    <recommendedName>
        <fullName evidence="7">Soluble secreted antigen MPT53</fullName>
    </recommendedName>
</protein>
<dbReference type="GO" id="GO:0016491">
    <property type="term" value="F:oxidoreductase activity"/>
    <property type="evidence" value="ECO:0007669"/>
    <property type="project" value="InterPro"/>
</dbReference>
<dbReference type="Pfam" id="PF00578">
    <property type="entry name" value="AhpC-TSA"/>
    <property type="match status" value="1"/>
</dbReference>
<evidence type="ECO:0000259" key="9">
    <source>
        <dbReference type="PROSITE" id="PS51352"/>
    </source>
</evidence>
<dbReference type="InterPro" id="IPR013766">
    <property type="entry name" value="Thioredoxin_domain"/>
</dbReference>
<evidence type="ECO:0000256" key="2">
    <source>
        <dbReference type="ARBA" id="ARBA00008987"/>
    </source>
</evidence>
<evidence type="ECO:0000256" key="1">
    <source>
        <dbReference type="ARBA" id="ARBA00004613"/>
    </source>
</evidence>
<evidence type="ECO:0000256" key="4">
    <source>
        <dbReference type="ARBA" id="ARBA00022729"/>
    </source>
</evidence>
<evidence type="ECO:0000256" key="3">
    <source>
        <dbReference type="ARBA" id="ARBA00022525"/>
    </source>
</evidence>
<feature type="signal peptide" evidence="8">
    <location>
        <begin position="1"/>
        <end position="19"/>
    </location>
</feature>
<reference evidence="10 11" key="1">
    <citation type="submission" date="2019-07" db="EMBL/GenBank/DDBJ databases">
        <title>New Mycobacterium species.</title>
        <authorList>
            <person name="Tortoli E."/>
            <person name="Ghielmetti G."/>
            <person name="Friedel U."/>
            <person name="Trovato A."/>
        </authorList>
    </citation>
    <scope>NUCLEOTIDE SEQUENCE [LARGE SCALE GENOMIC DNA]</scope>
    <source>
        <strain evidence="10 11">16-83</strain>
    </source>
</reference>
<dbReference type="PROSITE" id="PS51257">
    <property type="entry name" value="PROKAR_LIPOPROTEIN"/>
    <property type="match status" value="1"/>
</dbReference>
<dbReference type="PANTHER" id="PTHR42852">
    <property type="entry name" value="THIOL:DISULFIDE INTERCHANGE PROTEIN DSBE"/>
    <property type="match status" value="1"/>
</dbReference>
<feature type="chain" id="PRO_5039225803" description="Soluble secreted antigen MPT53" evidence="8">
    <location>
        <begin position="20"/>
        <end position="182"/>
    </location>
</feature>
<feature type="domain" description="Thioredoxin" evidence="9">
    <location>
        <begin position="27"/>
        <end position="181"/>
    </location>
</feature>
<evidence type="ECO:0000313" key="11">
    <source>
        <dbReference type="Proteomes" id="UP000320513"/>
    </source>
</evidence>
<dbReference type="OrthoDB" id="9790194at2"/>
<comment type="subcellular location">
    <subcellularLocation>
        <location evidence="1">Secreted</location>
    </subcellularLocation>
</comment>
<dbReference type="Proteomes" id="UP000320513">
    <property type="component" value="Unassembled WGS sequence"/>
</dbReference>
<dbReference type="PROSITE" id="PS51352">
    <property type="entry name" value="THIOREDOXIN_2"/>
    <property type="match status" value="1"/>
</dbReference>
<evidence type="ECO:0000256" key="6">
    <source>
        <dbReference type="ARBA" id="ARBA00055273"/>
    </source>
</evidence>
<dbReference type="RefSeq" id="WP_144946606.1">
    <property type="nucleotide sequence ID" value="NZ_VMQU01000013.1"/>
</dbReference>
<comment type="function">
    <text evidence="6">Disulfide oxidoreductase that catalyzes the oxidation of reduced, unfolded secreted proteins to form disulfide bonds. Despite a weak homology to thioredoxin this cannot serve as a substrate for thioredoxin reductase.</text>
</comment>
<dbReference type="InterPro" id="IPR036249">
    <property type="entry name" value="Thioredoxin-like_sf"/>
</dbReference>
<keyword evidence="3" id="KW-0964">Secreted</keyword>
<gene>
    <name evidence="10" type="ORF">FPZ47_04920</name>
</gene>
<dbReference type="Gene3D" id="3.40.30.10">
    <property type="entry name" value="Glutaredoxin"/>
    <property type="match status" value="1"/>
</dbReference>
<dbReference type="PANTHER" id="PTHR42852:SF17">
    <property type="entry name" value="THIOREDOXIN-LIKE PROTEIN HI_1115"/>
    <property type="match status" value="1"/>
</dbReference>
<dbReference type="AlphaFoldDB" id="A0A557XYX4"/>
<evidence type="ECO:0000256" key="7">
    <source>
        <dbReference type="ARBA" id="ARBA00067724"/>
    </source>
</evidence>
<organism evidence="10 11">
    <name type="scientific">Mycobacterium helveticum</name>
    <dbReference type="NCBI Taxonomy" id="2592811"/>
    <lineage>
        <taxon>Bacteria</taxon>
        <taxon>Bacillati</taxon>
        <taxon>Actinomycetota</taxon>
        <taxon>Actinomycetes</taxon>
        <taxon>Mycobacteriales</taxon>
        <taxon>Mycobacteriaceae</taxon>
        <taxon>Mycobacterium</taxon>
    </lineage>
</organism>
<dbReference type="FunFam" id="3.40.30.10:FF:000238">
    <property type="entry name" value="Soluble secreted antigen Mpt53"/>
    <property type="match status" value="1"/>
</dbReference>
<comment type="similarity">
    <text evidence="2">Belongs to the thioredoxin family.</text>
</comment>
<proteinExistence type="inferred from homology"/>
<comment type="caution">
    <text evidence="10">The sequence shown here is derived from an EMBL/GenBank/DDBJ whole genome shotgun (WGS) entry which is preliminary data.</text>
</comment>
<evidence type="ECO:0000313" key="10">
    <source>
        <dbReference type="EMBL" id="TVS91407.1"/>
    </source>
</evidence>
<evidence type="ECO:0000256" key="5">
    <source>
        <dbReference type="ARBA" id="ARBA00023284"/>
    </source>
</evidence>